<gene>
    <name evidence="2" type="ORF">CK820_G0039869</name>
</gene>
<name>A0A2J8KB31_PANTR</name>
<evidence type="ECO:0000313" key="2">
    <source>
        <dbReference type="EMBL" id="PNI32199.1"/>
    </source>
</evidence>
<dbReference type="EMBL" id="NBAG03000379">
    <property type="protein sequence ID" value="PNI32199.1"/>
    <property type="molecule type" value="Genomic_DNA"/>
</dbReference>
<feature type="non-terminal residue" evidence="2">
    <location>
        <position position="1"/>
    </location>
</feature>
<reference evidence="2 3" key="1">
    <citation type="submission" date="2017-12" db="EMBL/GenBank/DDBJ databases">
        <title>High-resolution comparative analysis of great ape genomes.</title>
        <authorList>
            <person name="Pollen A."/>
            <person name="Hastie A."/>
            <person name="Hormozdiari F."/>
            <person name="Dougherty M."/>
            <person name="Liu R."/>
            <person name="Chaisson M."/>
            <person name="Hoppe E."/>
            <person name="Hill C."/>
            <person name="Pang A."/>
            <person name="Hillier L."/>
            <person name="Baker C."/>
            <person name="Armstrong J."/>
            <person name="Shendure J."/>
            <person name="Paten B."/>
            <person name="Wilson R."/>
            <person name="Chao H."/>
            <person name="Schneider V."/>
            <person name="Ventura M."/>
            <person name="Kronenberg Z."/>
            <person name="Murali S."/>
            <person name="Gordon D."/>
            <person name="Cantsilieris S."/>
            <person name="Munson K."/>
            <person name="Nelson B."/>
            <person name="Raja A."/>
            <person name="Underwood J."/>
            <person name="Diekhans M."/>
            <person name="Fiddes I."/>
            <person name="Haussler D."/>
            <person name="Eichler E."/>
        </authorList>
    </citation>
    <scope>NUCLEOTIDE SEQUENCE [LARGE SCALE GENOMIC DNA]</scope>
    <source>
        <strain evidence="2">Yerkes chimp pedigree #C0471</strain>
    </source>
</reference>
<proteinExistence type="predicted"/>
<dbReference type="InterPro" id="IPR043136">
    <property type="entry name" value="B30.2/SPRY_sf"/>
</dbReference>
<sequence length="182" mass="19571">PQEPYDRGRLGRNAHSCCLQWNGRSFSVWFHGLEAPLPHPFSPTVGVCLEYADRALAFYATQACLLPGECGRPLADRAPQEVLHIRAEEEVMPGTGAPAAVSAPGSCLLWALSFVWEGTSMSPTHPAFSFLEASTFLYTQPSLSQAGGPPDPVPLQTSLLGDRATAGTAPSYPDPSFPRFLE</sequence>
<dbReference type="InterPro" id="IPR013320">
    <property type="entry name" value="ConA-like_dom_sf"/>
</dbReference>
<evidence type="ECO:0000256" key="1">
    <source>
        <dbReference type="SAM" id="MobiDB-lite"/>
    </source>
</evidence>
<comment type="caution">
    <text evidence="2">The sequence shown here is derived from an EMBL/GenBank/DDBJ whole genome shotgun (WGS) entry which is preliminary data.</text>
</comment>
<dbReference type="Gene3D" id="2.60.120.920">
    <property type="match status" value="1"/>
</dbReference>
<dbReference type="Proteomes" id="UP000236370">
    <property type="component" value="Unassembled WGS sequence"/>
</dbReference>
<dbReference type="AlphaFoldDB" id="A0A2J8KB31"/>
<organism evidence="2 3">
    <name type="scientific">Pan troglodytes</name>
    <name type="common">Chimpanzee</name>
    <dbReference type="NCBI Taxonomy" id="9598"/>
    <lineage>
        <taxon>Eukaryota</taxon>
        <taxon>Metazoa</taxon>
        <taxon>Chordata</taxon>
        <taxon>Craniata</taxon>
        <taxon>Vertebrata</taxon>
        <taxon>Euteleostomi</taxon>
        <taxon>Mammalia</taxon>
        <taxon>Eutheria</taxon>
        <taxon>Euarchontoglires</taxon>
        <taxon>Primates</taxon>
        <taxon>Haplorrhini</taxon>
        <taxon>Catarrhini</taxon>
        <taxon>Hominidae</taxon>
        <taxon>Pan</taxon>
    </lineage>
</organism>
<protein>
    <submittedName>
        <fullName evidence="2">TRIM47 isoform 8</fullName>
    </submittedName>
</protein>
<accession>A0A2J8KB31</accession>
<feature type="region of interest" description="Disordered" evidence="1">
    <location>
        <begin position="142"/>
        <end position="182"/>
    </location>
</feature>
<dbReference type="SUPFAM" id="SSF49899">
    <property type="entry name" value="Concanavalin A-like lectins/glucanases"/>
    <property type="match status" value="1"/>
</dbReference>
<evidence type="ECO:0000313" key="3">
    <source>
        <dbReference type="Proteomes" id="UP000236370"/>
    </source>
</evidence>